<evidence type="ECO:0000256" key="1">
    <source>
        <dbReference type="SAM" id="MobiDB-lite"/>
    </source>
</evidence>
<dbReference type="EMBL" id="ML977137">
    <property type="protein sequence ID" value="KAF1992212.1"/>
    <property type="molecule type" value="Genomic_DNA"/>
</dbReference>
<protein>
    <submittedName>
        <fullName evidence="2">Uncharacterized protein</fullName>
    </submittedName>
</protein>
<evidence type="ECO:0000313" key="3">
    <source>
        <dbReference type="Proteomes" id="UP000800041"/>
    </source>
</evidence>
<dbReference type="Proteomes" id="UP000800041">
    <property type="component" value="Unassembled WGS sequence"/>
</dbReference>
<gene>
    <name evidence="2" type="ORF">K402DRAFT_387875</name>
</gene>
<proteinExistence type="predicted"/>
<name>A0A6G1HGQ2_9PEZI</name>
<dbReference type="AlphaFoldDB" id="A0A6G1HGQ2"/>
<feature type="region of interest" description="Disordered" evidence="1">
    <location>
        <begin position="56"/>
        <end position="75"/>
    </location>
</feature>
<keyword evidence="3" id="KW-1185">Reference proteome</keyword>
<sequence>MALHGISWLLAHPPRLVWGRIRRSCLMQRWMHPHAANSSGALQRTWLDRPGELSAGRTIEHSRGGKRISSGSYLS</sequence>
<reference evidence="2" key="1">
    <citation type="journal article" date="2020" name="Stud. Mycol.">
        <title>101 Dothideomycetes genomes: a test case for predicting lifestyles and emergence of pathogens.</title>
        <authorList>
            <person name="Haridas S."/>
            <person name="Albert R."/>
            <person name="Binder M."/>
            <person name="Bloem J."/>
            <person name="Labutti K."/>
            <person name="Salamov A."/>
            <person name="Andreopoulos B."/>
            <person name="Baker S."/>
            <person name="Barry K."/>
            <person name="Bills G."/>
            <person name="Bluhm B."/>
            <person name="Cannon C."/>
            <person name="Castanera R."/>
            <person name="Culley D."/>
            <person name="Daum C."/>
            <person name="Ezra D."/>
            <person name="Gonzalez J."/>
            <person name="Henrissat B."/>
            <person name="Kuo A."/>
            <person name="Liang C."/>
            <person name="Lipzen A."/>
            <person name="Lutzoni F."/>
            <person name="Magnuson J."/>
            <person name="Mondo S."/>
            <person name="Nolan M."/>
            <person name="Ohm R."/>
            <person name="Pangilinan J."/>
            <person name="Park H.-J."/>
            <person name="Ramirez L."/>
            <person name="Alfaro M."/>
            <person name="Sun H."/>
            <person name="Tritt A."/>
            <person name="Yoshinaga Y."/>
            <person name="Zwiers L.-H."/>
            <person name="Turgeon B."/>
            <person name="Goodwin S."/>
            <person name="Spatafora J."/>
            <person name="Crous P."/>
            <person name="Grigoriev I."/>
        </authorList>
    </citation>
    <scope>NUCLEOTIDE SEQUENCE</scope>
    <source>
        <strain evidence="2">CBS 113979</strain>
    </source>
</reference>
<accession>A0A6G1HGQ2</accession>
<evidence type="ECO:0000313" key="2">
    <source>
        <dbReference type="EMBL" id="KAF1992212.1"/>
    </source>
</evidence>
<organism evidence="2 3">
    <name type="scientific">Aulographum hederae CBS 113979</name>
    <dbReference type="NCBI Taxonomy" id="1176131"/>
    <lineage>
        <taxon>Eukaryota</taxon>
        <taxon>Fungi</taxon>
        <taxon>Dikarya</taxon>
        <taxon>Ascomycota</taxon>
        <taxon>Pezizomycotina</taxon>
        <taxon>Dothideomycetes</taxon>
        <taxon>Pleosporomycetidae</taxon>
        <taxon>Aulographales</taxon>
        <taxon>Aulographaceae</taxon>
    </lineage>
</organism>
<feature type="non-terminal residue" evidence="2">
    <location>
        <position position="75"/>
    </location>
</feature>